<dbReference type="RefSeq" id="WP_147457143.1">
    <property type="nucleotide sequence ID" value="NZ_RBKT01000001.1"/>
</dbReference>
<dbReference type="Proteomes" id="UP000277671">
    <property type="component" value="Unassembled WGS sequence"/>
</dbReference>
<keyword evidence="4" id="KW-1185">Reference proteome</keyword>
<dbReference type="OrthoDB" id="4207206at2"/>
<gene>
    <name evidence="3" type="ORF">BDK92_5793</name>
</gene>
<keyword evidence="2" id="KW-0732">Signal</keyword>
<feature type="signal peptide" evidence="2">
    <location>
        <begin position="1"/>
        <end position="27"/>
    </location>
</feature>
<feature type="region of interest" description="Disordered" evidence="1">
    <location>
        <begin position="30"/>
        <end position="59"/>
    </location>
</feature>
<dbReference type="EMBL" id="RBKT01000001">
    <property type="protein sequence ID" value="RKR91398.1"/>
    <property type="molecule type" value="Genomic_DNA"/>
</dbReference>
<comment type="caution">
    <text evidence="3">The sequence shown here is derived from an EMBL/GenBank/DDBJ whole genome shotgun (WGS) entry which is preliminary data.</text>
</comment>
<reference evidence="3 4" key="1">
    <citation type="submission" date="2018-10" db="EMBL/GenBank/DDBJ databases">
        <title>Sequencing the genomes of 1000 actinobacteria strains.</title>
        <authorList>
            <person name="Klenk H.-P."/>
        </authorList>
    </citation>
    <scope>NUCLEOTIDE SEQUENCE [LARGE SCALE GENOMIC DNA]</scope>
    <source>
        <strain evidence="3 4">DSM 45175</strain>
    </source>
</reference>
<accession>A0A495JSA4</accession>
<dbReference type="PROSITE" id="PS51257">
    <property type="entry name" value="PROKAR_LIPOPROTEIN"/>
    <property type="match status" value="1"/>
</dbReference>
<sequence>MHLRQTMIPSIAVAVAVAMTVAGCGGAAESGPASAPSQSASAVPSTPPPSAPAGNKLGDAIPFDENTSTITFYGYKHNATQFGKPSDSAYVYGAIDLKYCLKKLPKGYSAVSIGTSNWVLKFGDVSIKSTGHAGGNGMKPEYPDRKEIKVGTCVRGWLEFKVPKDGKPTAVEYTPAGAPEPITWTP</sequence>
<feature type="region of interest" description="Disordered" evidence="1">
    <location>
        <begin position="165"/>
        <end position="186"/>
    </location>
</feature>
<proteinExistence type="predicted"/>
<evidence type="ECO:0000256" key="2">
    <source>
        <dbReference type="SAM" id="SignalP"/>
    </source>
</evidence>
<protein>
    <recommendedName>
        <fullName evidence="5">DUF4352 domain-containing protein</fullName>
    </recommendedName>
</protein>
<evidence type="ECO:0000256" key="1">
    <source>
        <dbReference type="SAM" id="MobiDB-lite"/>
    </source>
</evidence>
<name>A0A495JSA4_9ACTN</name>
<organism evidence="3 4">
    <name type="scientific">Micromonospora pisi</name>
    <dbReference type="NCBI Taxonomy" id="589240"/>
    <lineage>
        <taxon>Bacteria</taxon>
        <taxon>Bacillati</taxon>
        <taxon>Actinomycetota</taxon>
        <taxon>Actinomycetes</taxon>
        <taxon>Micromonosporales</taxon>
        <taxon>Micromonosporaceae</taxon>
        <taxon>Micromonospora</taxon>
    </lineage>
</organism>
<evidence type="ECO:0000313" key="4">
    <source>
        <dbReference type="Proteomes" id="UP000277671"/>
    </source>
</evidence>
<evidence type="ECO:0000313" key="3">
    <source>
        <dbReference type="EMBL" id="RKR91398.1"/>
    </source>
</evidence>
<evidence type="ECO:0008006" key="5">
    <source>
        <dbReference type="Google" id="ProtNLM"/>
    </source>
</evidence>
<dbReference type="AlphaFoldDB" id="A0A495JSA4"/>
<feature type="compositionally biased region" description="Low complexity" evidence="1">
    <location>
        <begin position="30"/>
        <end position="44"/>
    </location>
</feature>
<feature type="chain" id="PRO_5019775772" description="DUF4352 domain-containing protein" evidence="2">
    <location>
        <begin position="28"/>
        <end position="186"/>
    </location>
</feature>